<evidence type="ECO:0000256" key="6">
    <source>
        <dbReference type="ARBA" id="ARBA00013120"/>
    </source>
</evidence>
<keyword evidence="11 15" id="KW-0560">Oxidoreductase</keyword>
<feature type="binding site" evidence="15">
    <location>
        <begin position="63"/>
        <end position="64"/>
    </location>
    <ligand>
        <name>NADP(+)</name>
        <dbReference type="ChEBI" id="CHEBI:58349"/>
    </ligand>
</feature>
<evidence type="ECO:0000256" key="1">
    <source>
        <dbReference type="ARBA" id="ARBA00005021"/>
    </source>
</evidence>
<feature type="compositionally biased region" description="Basic and acidic residues" evidence="16">
    <location>
        <begin position="1"/>
        <end position="10"/>
    </location>
</feature>
<feature type="active site" description="Proton acceptor" evidence="15">
    <location>
        <position position="278"/>
    </location>
</feature>
<proteinExistence type="inferred from homology"/>
<comment type="caution">
    <text evidence="18">The sequence shown here is derived from an EMBL/GenBank/DDBJ whole genome shotgun (WGS) entry which is preliminary data.</text>
</comment>
<dbReference type="EMBL" id="JBHTMM010000001">
    <property type="protein sequence ID" value="MFD1304409.1"/>
    <property type="molecule type" value="Genomic_DNA"/>
</dbReference>
<evidence type="ECO:0000256" key="15">
    <source>
        <dbReference type="HAMAP-Rule" id="MF_02121"/>
    </source>
</evidence>
<name>A0ABW3X465_9ACTN</name>
<dbReference type="SUPFAM" id="SSF51735">
    <property type="entry name" value="NAD(P)-binding Rossmann-fold domains"/>
    <property type="match status" value="1"/>
</dbReference>
<dbReference type="NCBIfam" id="NF011456">
    <property type="entry name" value="PRK14874.1"/>
    <property type="match status" value="1"/>
</dbReference>
<keyword evidence="7 15" id="KW-0028">Amino-acid biosynthesis</keyword>
<feature type="binding site" evidence="15">
    <location>
        <begin position="35"/>
        <end position="38"/>
    </location>
    <ligand>
        <name>NADP(+)</name>
        <dbReference type="ChEBI" id="CHEBI:58349"/>
    </ligand>
</feature>
<feature type="binding site" evidence="15">
    <location>
        <position position="351"/>
    </location>
    <ligand>
        <name>NADP(+)</name>
        <dbReference type="ChEBI" id="CHEBI:58349"/>
    </ligand>
</feature>
<dbReference type="Pfam" id="PF02774">
    <property type="entry name" value="Semialdhyde_dhC"/>
    <property type="match status" value="1"/>
</dbReference>
<evidence type="ECO:0000256" key="2">
    <source>
        <dbReference type="ARBA" id="ARBA00005076"/>
    </source>
</evidence>
<dbReference type="GO" id="GO:0004073">
    <property type="term" value="F:aspartate-semialdehyde dehydrogenase activity"/>
    <property type="evidence" value="ECO:0007669"/>
    <property type="project" value="UniProtKB-EC"/>
</dbReference>
<keyword evidence="10 15" id="KW-0220">Diaminopimelate biosynthesis</keyword>
<accession>A0ABW3X465</accession>
<dbReference type="EC" id="1.2.1.11" evidence="6 15"/>
<dbReference type="CDD" id="cd18131">
    <property type="entry name" value="ASADH_C_bac_euk_like"/>
    <property type="match status" value="1"/>
</dbReference>
<evidence type="ECO:0000256" key="14">
    <source>
        <dbReference type="ARBA" id="ARBA00047891"/>
    </source>
</evidence>
<dbReference type="Gene3D" id="3.40.50.720">
    <property type="entry name" value="NAD(P)-binding Rossmann-like Domain"/>
    <property type="match status" value="1"/>
</dbReference>
<feature type="region of interest" description="Disordered" evidence="16">
    <location>
        <begin position="1"/>
        <end position="26"/>
    </location>
</feature>
<keyword evidence="9 15" id="KW-0521">NADP</keyword>
<dbReference type="CDD" id="cd02316">
    <property type="entry name" value="VcASADH2_like_N"/>
    <property type="match status" value="1"/>
</dbReference>
<comment type="similarity">
    <text evidence="4 15">Belongs to the aspartate-semialdehyde dehydrogenase family.</text>
</comment>
<feature type="binding site" evidence="15">
    <location>
        <position position="271"/>
    </location>
    <ligand>
        <name>substrate</name>
    </ligand>
</feature>
<evidence type="ECO:0000256" key="9">
    <source>
        <dbReference type="ARBA" id="ARBA00022857"/>
    </source>
</evidence>
<dbReference type="InterPro" id="IPR012080">
    <property type="entry name" value="Asp_semialdehyde_DH"/>
</dbReference>
<sequence length="379" mass="39895">MAERTGRPAEHSGFPGHSGHPGRLGRPTLAVVGATGAVGRVMLQILSQHADIWGEIRLLASPRSAGRKLAVRGEEVEVAALSEAALDGVDVAMFDVPDEVAAHWAPIAAAKGVIVVDNSGAFRMDPDVPLVVPEVNPHTTRMRPRGIIANPNCTTLSMIVALGALHAEFGLRELVVSSYQAVSGAGRAGVETLRQQLSLVAGTELGTNPGDVRRAVGDNTGPFPEPVALNVVPWAGSLREDGWSSEEMKVRDESRKILGLPHLPVAVTCVRVPVVTTHSLTVHARFEDTVTVARAREILATAPGVVLFDDPAAGEFPTPADVVGTDPTWVGRVRRALDDPTALELFVCGDNLRKGAALNTAQIAELVAAELSVRHPGKA</sequence>
<gene>
    <name evidence="15" type="primary">asd</name>
    <name evidence="18" type="ORF">ACFQ5X_00940</name>
</gene>
<evidence type="ECO:0000256" key="8">
    <source>
        <dbReference type="ARBA" id="ARBA00022697"/>
    </source>
</evidence>
<feature type="active site" description="Acyl-thioester intermediate" evidence="15">
    <location>
        <position position="153"/>
    </location>
</feature>
<evidence type="ECO:0000256" key="4">
    <source>
        <dbReference type="ARBA" id="ARBA00010584"/>
    </source>
</evidence>
<dbReference type="NCBIfam" id="TIGR01296">
    <property type="entry name" value="asd_B"/>
    <property type="match status" value="1"/>
</dbReference>
<dbReference type="InterPro" id="IPR000534">
    <property type="entry name" value="Semialdehyde_DH_NAD-bd"/>
</dbReference>
<dbReference type="SMART" id="SM00859">
    <property type="entry name" value="Semialdhyde_dh"/>
    <property type="match status" value="1"/>
</dbReference>
<dbReference type="Proteomes" id="UP001597058">
    <property type="component" value="Unassembled WGS sequence"/>
</dbReference>
<evidence type="ECO:0000256" key="13">
    <source>
        <dbReference type="ARBA" id="ARBA00023167"/>
    </source>
</evidence>
<dbReference type="PIRSF" id="PIRSF000148">
    <property type="entry name" value="ASA_dh"/>
    <property type="match status" value="1"/>
</dbReference>
<dbReference type="Gene3D" id="3.30.360.10">
    <property type="entry name" value="Dihydrodipicolinate Reductase, domain 2"/>
    <property type="match status" value="1"/>
</dbReference>
<dbReference type="SUPFAM" id="SSF55347">
    <property type="entry name" value="Glyceraldehyde-3-phosphate dehydrogenase-like, C-terminal domain"/>
    <property type="match status" value="1"/>
</dbReference>
<feature type="binding site" evidence="15">
    <location>
        <position position="180"/>
    </location>
    <ligand>
        <name>substrate</name>
    </ligand>
</feature>
<evidence type="ECO:0000256" key="12">
    <source>
        <dbReference type="ARBA" id="ARBA00023154"/>
    </source>
</evidence>
<organism evidence="18 19">
    <name type="scientific">Streptomyces kaempferi</name>
    <dbReference type="NCBI Taxonomy" id="333725"/>
    <lineage>
        <taxon>Bacteria</taxon>
        <taxon>Bacillati</taxon>
        <taxon>Actinomycetota</taxon>
        <taxon>Actinomycetes</taxon>
        <taxon>Kitasatosporales</taxon>
        <taxon>Streptomycetaceae</taxon>
        <taxon>Streptomyces</taxon>
    </lineage>
</organism>
<evidence type="ECO:0000259" key="17">
    <source>
        <dbReference type="SMART" id="SM00859"/>
    </source>
</evidence>
<comment type="pathway">
    <text evidence="1 15">Amino-acid biosynthesis; L-methionine biosynthesis via de novo pathway; L-homoserine from L-aspartate: step 2/3.</text>
</comment>
<protein>
    <recommendedName>
        <fullName evidence="6 15">Aspartate-semialdehyde dehydrogenase</fullName>
        <shortName evidence="15">ASA dehydrogenase</shortName>
        <shortName evidence="15">ASADH</shortName>
        <ecNumber evidence="6 15">1.2.1.11</ecNumber>
    </recommendedName>
    <alternativeName>
        <fullName evidence="15">Aspartate-beta-semialdehyde dehydrogenase</fullName>
    </alternativeName>
</protein>
<keyword evidence="13 15" id="KW-0486">Methionine biosynthesis</keyword>
<dbReference type="Pfam" id="PF01118">
    <property type="entry name" value="Semialdhyde_dh"/>
    <property type="match status" value="1"/>
</dbReference>
<feature type="domain" description="Semialdehyde dehydrogenase NAD-binding" evidence="17">
    <location>
        <begin position="28"/>
        <end position="143"/>
    </location>
</feature>
<reference evidence="19" key="1">
    <citation type="journal article" date="2019" name="Int. J. Syst. Evol. Microbiol.">
        <title>The Global Catalogue of Microorganisms (GCM) 10K type strain sequencing project: providing services to taxonomists for standard genome sequencing and annotation.</title>
        <authorList>
            <consortium name="The Broad Institute Genomics Platform"/>
            <consortium name="The Broad Institute Genome Sequencing Center for Infectious Disease"/>
            <person name="Wu L."/>
            <person name="Ma J."/>
        </authorList>
    </citation>
    <scope>NUCLEOTIDE SEQUENCE [LARGE SCALE GENOMIC DNA]</scope>
    <source>
        <strain evidence="19">CGMCC 4.7020</strain>
    </source>
</reference>
<dbReference type="PANTHER" id="PTHR46278:SF2">
    <property type="entry name" value="ASPARTATE-SEMIALDEHYDE DEHYDROGENASE"/>
    <property type="match status" value="1"/>
</dbReference>
<evidence type="ECO:0000256" key="16">
    <source>
        <dbReference type="SAM" id="MobiDB-lite"/>
    </source>
</evidence>
<comment type="catalytic activity">
    <reaction evidence="14 15">
        <text>L-aspartate 4-semialdehyde + phosphate + NADP(+) = 4-phospho-L-aspartate + NADPH + H(+)</text>
        <dbReference type="Rhea" id="RHEA:24284"/>
        <dbReference type="ChEBI" id="CHEBI:15378"/>
        <dbReference type="ChEBI" id="CHEBI:43474"/>
        <dbReference type="ChEBI" id="CHEBI:57535"/>
        <dbReference type="ChEBI" id="CHEBI:57783"/>
        <dbReference type="ChEBI" id="CHEBI:58349"/>
        <dbReference type="ChEBI" id="CHEBI:537519"/>
        <dbReference type="EC" id="1.2.1.11"/>
    </reaction>
</comment>
<comment type="caution">
    <text evidence="15">Lacks conserved residue(s) required for the propagation of feature annotation.</text>
</comment>
<keyword evidence="19" id="KW-1185">Reference proteome</keyword>
<comment type="subunit">
    <text evidence="5 15">Homodimer.</text>
</comment>
<dbReference type="InterPro" id="IPR036291">
    <property type="entry name" value="NAD(P)-bd_dom_sf"/>
</dbReference>
<dbReference type="InterPro" id="IPR005986">
    <property type="entry name" value="Asp_semialdehyde_DH_beta"/>
</dbReference>
<evidence type="ECO:0000256" key="10">
    <source>
        <dbReference type="ARBA" id="ARBA00022915"/>
    </source>
</evidence>
<comment type="pathway">
    <text evidence="3 15">Amino-acid biosynthesis; L-threonine biosynthesis; L-threonine from L-aspartate: step 2/5.</text>
</comment>
<comment type="pathway">
    <text evidence="2 15">Amino-acid biosynthesis; L-lysine biosynthesis via DAP pathway; (S)-tetrahydrodipicolinate from L-aspartate: step 2/4.</text>
</comment>
<evidence type="ECO:0000313" key="18">
    <source>
        <dbReference type="EMBL" id="MFD1304409.1"/>
    </source>
</evidence>
<feature type="binding site" evidence="15">
    <location>
        <begin position="183"/>
        <end position="184"/>
    </location>
    <ligand>
        <name>NADP(+)</name>
        <dbReference type="ChEBI" id="CHEBI:58349"/>
    </ligand>
</feature>
<dbReference type="RefSeq" id="WP_168529249.1">
    <property type="nucleotide sequence ID" value="NZ_JBHSKH010000011.1"/>
</dbReference>
<dbReference type="InterPro" id="IPR012280">
    <property type="entry name" value="Semialdhyde_DH_dimer_dom"/>
</dbReference>
<evidence type="ECO:0000256" key="7">
    <source>
        <dbReference type="ARBA" id="ARBA00022605"/>
    </source>
</evidence>
<keyword evidence="12 15" id="KW-0457">Lysine biosynthesis</keyword>
<evidence type="ECO:0000313" key="19">
    <source>
        <dbReference type="Proteomes" id="UP001597058"/>
    </source>
</evidence>
<dbReference type="PANTHER" id="PTHR46278">
    <property type="entry name" value="DEHYDROGENASE, PUTATIVE-RELATED"/>
    <property type="match status" value="1"/>
</dbReference>
<evidence type="ECO:0000256" key="3">
    <source>
        <dbReference type="ARBA" id="ARBA00005097"/>
    </source>
</evidence>
<feature type="binding site" evidence="15">
    <location>
        <position position="123"/>
    </location>
    <ligand>
        <name>phosphate</name>
        <dbReference type="ChEBI" id="CHEBI:43474"/>
    </ligand>
</feature>
<evidence type="ECO:0000256" key="5">
    <source>
        <dbReference type="ARBA" id="ARBA00011738"/>
    </source>
</evidence>
<comment type="function">
    <text evidence="15">Catalyzes the NADPH-dependent formation of L-aspartate-semialdehyde (L-ASA) by the reductive dephosphorylation of L-aspartyl-4-phosphate.</text>
</comment>
<evidence type="ECO:0000256" key="11">
    <source>
        <dbReference type="ARBA" id="ARBA00023002"/>
    </source>
</evidence>
<keyword evidence="8 15" id="KW-0791">Threonine biosynthesis</keyword>
<dbReference type="HAMAP" id="MF_02121">
    <property type="entry name" value="ASADH"/>
    <property type="match status" value="1"/>
</dbReference>